<name>A0A8F3C9A6_9CAUD</name>
<dbReference type="Proteomes" id="UP000693898">
    <property type="component" value="Segment"/>
</dbReference>
<dbReference type="RefSeq" id="YP_010845257.1">
    <property type="nucleotide sequence ID" value="NC_079187.1"/>
</dbReference>
<organism evidence="1 2">
    <name type="scientific">Aeromonas phage pAh6.2TG</name>
    <dbReference type="NCBI Taxonomy" id="2849625"/>
    <lineage>
        <taxon>Viruses</taxon>
        <taxon>Duplodnaviria</taxon>
        <taxon>Heunggongvirae</taxon>
        <taxon>Uroviricota</taxon>
        <taxon>Caudoviricetes</taxon>
        <taxon>Chaseviridae</taxon>
        <taxon>Nefertitivirinae</taxon>
        <taxon>Phayathaivirus</taxon>
        <taxon>Phayathaivirus pAh62TG</taxon>
    </lineage>
</organism>
<keyword evidence="2" id="KW-1185">Reference proteome</keyword>
<evidence type="ECO:0000313" key="1">
    <source>
        <dbReference type="EMBL" id="QWY14072.1"/>
    </source>
</evidence>
<evidence type="ECO:0000313" key="2">
    <source>
        <dbReference type="Proteomes" id="UP000693898"/>
    </source>
</evidence>
<accession>A0A8F3C9A6</accession>
<sequence length="80" mass="8919">MLVQLPKWQVEMGTIDPETGEVPKWTAITLQKFVEVAVPRNSHSAIAVEKLRHARSVLESGGVVIGDEINLKNLRFRRAG</sequence>
<dbReference type="EMBL" id="MZ336020">
    <property type="protein sequence ID" value="QWY14072.1"/>
    <property type="molecule type" value="Genomic_DNA"/>
</dbReference>
<protein>
    <submittedName>
        <fullName evidence="1">Uncharacterized protein</fullName>
    </submittedName>
</protein>
<dbReference type="KEGG" id="vg:80832409"/>
<reference evidence="1" key="1">
    <citation type="submission" date="2021-06" db="EMBL/GenBank/DDBJ databases">
        <authorList>
            <person name="Le T.D."/>
        </authorList>
    </citation>
    <scope>NUCLEOTIDE SEQUENCE</scope>
</reference>
<proteinExistence type="predicted"/>
<dbReference type="GeneID" id="80832409"/>